<comment type="subcellular location">
    <subcellularLocation>
        <location evidence="1">Nucleus</location>
    </subcellularLocation>
</comment>
<feature type="domain" description="C2H2-type" evidence="9">
    <location>
        <begin position="172"/>
        <end position="199"/>
    </location>
</feature>
<dbReference type="GO" id="GO:0005634">
    <property type="term" value="C:nucleus"/>
    <property type="evidence" value="ECO:0007669"/>
    <property type="project" value="UniProtKB-SubCell"/>
</dbReference>
<dbReference type="GO" id="GO:0008270">
    <property type="term" value="F:zinc ion binding"/>
    <property type="evidence" value="ECO:0007669"/>
    <property type="project" value="UniProtKB-KW"/>
</dbReference>
<sequence>EMDPRLLLFSHPLLLQPSSPFLLLQQQQLQLLHRHTQQLQQQAALLTRKAKSSGFLVERLLASDDDNDETDRSHSPLKDNDDPIDVASKTPTASPAATAPLLPFLPPPSLVLPSMPPAPRMQVGVEFVNGGYGVKNPLASLAGGSSATVTSVKQSSEESVSPSENEGTPGAYVCRMCGKKFSLQRLLNRHAKCHSDMKRYLCTFCGKGFNDTFDLKRHTRTHTGVRPYKCDCCDKSFTQRCSLESHLRKVHGVQHNYAHKERRSKVFVCEECGYTSEHFDTYILHLRSLHPFSAALMKITSATSRPAAIAAASSSSSAAAAAHPDTPPSASSTSSLSPAST</sequence>
<dbReference type="Pfam" id="PF00096">
    <property type="entry name" value="zf-C2H2"/>
    <property type="match status" value="2"/>
</dbReference>
<dbReference type="GO" id="GO:0009913">
    <property type="term" value="P:epidermal cell differentiation"/>
    <property type="evidence" value="ECO:0007669"/>
    <property type="project" value="TreeGrafter"/>
</dbReference>
<evidence type="ECO:0000256" key="2">
    <source>
        <dbReference type="ARBA" id="ARBA00022723"/>
    </source>
</evidence>
<evidence type="ECO:0000256" key="3">
    <source>
        <dbReference type="ARBA" id="ARBA00022737"/>
    </source>
</evidence>
<feature type="region of interest" description="Disordered" evidence="8">
    <location>
        <begin position="313"/>
        <end position="341"/>
    </location>
</feature>
<dbReference type="PANTHER" id="PTHR10032">
    <property type="entry name" value="ZINC FINGER PROTEIN WITH KRAB AND SCAN DOMAINS"/>
    <property type="match status" value="1"/>
</dbReference>
<keyword evidence="2" id="KW-0479">Metal-binding</keyword>
<evidence type="ECO:0000259" key="9">
    <source>
        <dbReference type="PROSITE" id="PS50157"/>
    </source>
</evidence>
<keyword evidence="3" id="KW-0677">Repeat</keyword>
<feature type="domain" description="C2H2-type" evidence="9">
    <location>
        <begin position="200"/>
        <end position="227"/>
    </location>
</feature>
<dbReference type="FunFam" id="3.30.160.60:FF:000246">
    <property type="entry name" value="Transcription factor Ovo-like 2"/>
    <property type="match status" value="1"/>
</dbReference>
<dbReference type="PROSITE" id="PS50157">
    <property type="entry name" value="ZINC_FINGER_C2H2_2"/>
    <property type="match status" value="3"/>
</dbReference>
<comment type="caution">
    <text evidence="10">The sequence shown here is derived from an EMBL/GenBank/DDBJ whole genome shotgun (WGS) entry which is preliminary data.</text>
</comment>
<feature type="domain" description="C2H2-type" evidence="9">
    <location>
        <begin position="228"/>
        <end position="256"/>
    </location>
</feature>
<dbReference type="Proteomes" id="UP001432027">
    <property type="component" value="Unassembled WGS sequence"/>
</dbReference>
<dbReference type="PANTHER" id="PTHR10032:SF271">
    <property type="entry name" value="RH12261P-RELATED"/>
    <property type="match status" value="1"/>
</dbReference>
<dbReference type="GO" id="GO:0000981">
    <property type="term" value="F:DNA-binding transcription factor activity, RNA polymerase II-specific"/>
    <property type="evidence" value="ECO:0007669"/>
    <property type="project" value="TreeGrafter"/>
</dbReference>
<feature type="compositionally biased region" description="Basic and acidic residues" evidence="8">
    <location>
        <begin position="70"/>
        <end position="81"/>
    </location>
</feature>
<dbReference type="InterPro" id="IPR027756">
    <property type="entry name" value="Ovo-like"/>
</dbReference>
<protein>
    <recommendedName>
        <fullName evidence="9">C2H2-type domain-containing protein</fullName>
    </recommendedName>
</protein>
<feature type="compositionally biased region" description="Low complexity" evidence="8">
    <location>
        <begin position="90"/>
        <end position="100"/>
    </location>
</feature>
<feature type="non-terminal residue" evidence="10">
    <location>
        <position position="1"/>
    </location>
</feature>
<evidence type="ECO:0000256" key="4">
    <source>
        <dbReference type="ARBA" id="ARBA00022771"/>
    </source>
</evidence>
<feature type="region of interest" description="Disordered" evidence="8">
    <location>
        <begin position="65"/>
        <end position="100"/>
    </location>
</feature>
<reference evidence="10" key="1">
    <citation type="submission" date="2023-10" db="EMBL/GenBank/DDBJ databases">
        <title>Genome assembly of Pristionchus species.</title>
        <authorList>
            <person name="Yoshida K."/>
            <person name="Sommer R.J."/>
        </authorList>
    </citation>
    <scope>NUCLEOTIDE SEQUENCE</scope>
    <source>
        <strain evidence="10">RS0144</strain>
    </source>
</reference>
<keyword evidence="11" id="KW-1185">Reference proteome</keyword>
<dbReference type="AlphaFoldDB" id="A0AAV5T542"/>
<dbReference type="FunFam" id="3.30.160.60:FF:000452">
    <property type="entry name" value="Transcription factor Ovo-like 2"/>
    <property type="match status" value="1"/>
</dbReference>
<dbReference type="GO" id="GO:0000978">
    <property type="term" value="F:RNA polymerase II cis-regulatory region sequence-specific DNA binding"/>
    <property type="evidence" value="ECO:0007669"/>
    <property type="project" value="TreeGrafter"/>
</dbReference>
<keyword evidence="4 7" id="KW-0863">Zinc-finger</keyword>
<keyword evidence="6" id="KW-0539">Nucleus</keyword>
<dbReference type="SMART" id="SM00355">
    <property type="entry name" value="ZnF_C2H2"/>
    <property type="match status" value="4"/>
</dbReference>
<evidence type="ECO:0000313" key="10">
    <source>
        <dbReference type="EMBL" id="GMS90393.1"/>
    </source>
</evidence>
<evidence type="ECO:0000256" key="1">
    <source>
        <dbReference type="ARBA" id="ARBA00004123"/>
    </source>
</evidence>
<evidence type="ECO:0000256" key="7">
    <source>
        <dbReference type="PROSITE-ProRule" id="PRU00042"/>
    </source>
</evidence>
<dbReference type="InterPro" id="IPR036236">
    <property type="entry name" value="Znf_C2H2_sf"/>
</dbReference>
<dbReference type="PROSITE" id="PS00028">
    <property type="entry name" value="ZINC_FINGER_C2H2_1"/>
    <property type="match status" value="2"/>
</dbReference>
<dbReference type="GO" id="GO:0009887">
    <property type="term" value="P:animal organ morphogenesis"/>
    <property type="evidence" value="ECO:0007669"/>
    <property type="project" value="UniProtKB-ARBA"/>
</dbReference>
<keyword evidence="5" id="KW-0862">Zinc</keyword>
<dbReference type="EMBL" id="BTSX01000003">
    <property type="protein sequence ID" value="GMS90393.1"/>
    <property type="molecule type" value="Genomic_DNA"/>
</dbReference>
<evidence type="ECO:0000256" key="6">
    <source>
        <dbReference type="ARBA" id="ARBA00023242"/>
    </source>
</evidence>
<dbReference type="SUPFAM" id="SSF57667">
    <property type="entry name" value="beta-beta-alpha zinc fingers"/>
    <property type="match status" value="2"/>
</dbReference>
<evidence type="ECO:0000256" key="5">
    <source>
        <dbReference type="ARBA" id="ARBA00022833"/>
    </source>
</evidence>
<accession>A0AAV5T542</accession>
<evidence type="ECO:0000256" key="8">
    <source>
        <dbReference type="SAM" id="MobiDB-lite"/>
    </source>
</evidence>
<name>A0AAV5T542_9BILA</name>
<evidence type="ECO:0000313" key="11">
    <source>
        <dbReference type="Proteomes" id="UP001432027"/>
    </source>
</evidence>
<gene>
    <name evidence="10" type="ORF">PENTCL1PPCAC_12568</name>
</gene>
<organism evidence="10 11">
    <name type="scientific">Pristionchus entomophagus</name>
    <dbReference type="NCBI Taxonomy" id="358040"/>
    <lineage>
        <taxon>Eukaryota</taxon>
        <taxon>Metazoa</taxon>
        <taxon>Ecdysozoa</taxon>
        <taxon>Nematoda</taxon>
        <taxon>Chromadorea</taxon>
        <taxon>Rhabditida</taxon>
        <taxon>Rhabditina</taxon>
        <taxon>Diplogasteromorpha</taxon>
        <taxon>Diplogasteroidea</taxon>
        <taxon>Neodiplogasteridae</taxon>
        <taxon>Pristionchus</taxon>
    </lineage>
</organism>
<dbReference type="GO" id="GO:0003006">
    <property type="term" value="P:developmental process involved in reproduction"/>
    <property type="evidence" value="ECO:0007669"/>
    <property type="project" value="UniProtKB-ARBA"/>
</dbReference>
<dbReference type="InterPro" id="IPR013087">
    <property type="entry name" value="Znf_C2H2_type"/>
</dbReference>
<dbReference type="GO" id="GO:0048731">
    <property type="term" value="P:system development"/>
    <property type="evidence" value="ECO:0007669"/>
    <property type="project" value="UniProtKB-ARBA"/>
</dbReference>
<proteinExistence type="predicted"/>
<dbReference type="Gene3D" id="3.30.160.60">
    <property type="entry name" value="Classic Zinc Finger"/>
    <property type="match status" value="2"/>
</dbReference>